<reference evidence="2" key="1">
    <citation type="journal article" date="2021" name="Nat. Commun.">
        <title>Genetic determinants of endophytism in the Arabidopsis root mycobiome.</title>
        <authorList>
            <person name="Mesny F."/>
            <person name="Miyauchi S."/>
            <person name="Thiergart T."/>
            <person name="Pickel B."/>
            <person name="Atanasova L."/>
            <person name="Karlsson M."/>
            <person name="Huettel B."/>
            <person name="Barry K.W."/>
            <person name="Haridas S."/>
            <person name="Chen C."/>
            <person name="Bauer D."/>
            <person name="Andreopoulos W."/>
            <person name="Pangilinan J."/>
            <person name="LaButti K."/>
            <person name="Riley R."/>
            <person name="Lipzen A."/>
            <person name="Clum A."/>
            <person name="Drula E."/>
            <person name="Henrissat B."/>
            <person name="Kohler A."/>
            <person name="Grigoriev I.V."/>
            <person name="Martin F.M."/>
            <person name="Hacquard S."/>
        </authorList>
    </citation>
    <scope>NUCLEOTIDE SEQUENCE</scope>
    <source>
        <strain evidence="2">MPI-CAGE-CH-0243</strain>
    </source>
</reference>
<comment type="caution">
    <text evidence="2">The sequence shown here is derived from an EMBL/GenBank/DDBJ whole genome shotgun (WGS) entry which is preliminary data.</text>
</comment>
<evidence type="ECO:0000256" key="1">
    <source>
        <dbReference type="SAM" id="SignalP"/>
    </source>
</evidence>
<evidence type="ECO:0008006" key="4">
    <source>
        <dbReference type="Google" id="ProtNLM"/>
    </source>
</evidence>
<feature type="signal peptide" evidence="1">
    <location>
        <begin position="1"/>
        <end position="20"/>
    </location>
</feature>
<accession>A0A9P9D5W3</accession>
<dbReference type="AlphaFoldDB" id="A0A9P9D5W3"/>
<name>A0A9P9D5W3_9PLEO</name>
<feature type="chain" id="PRO_5040349921" description="Secreted protein" evidence="1">
    <location>
        <begin position="21"/>
        <end position="88"/>
    </location>
</feature>
<evidence type="ECO:0000313" key="3">
    <source>
        <dbReference type="Proteomes" id="UP000700596"/>
    </source>
</evidence>
<evidence type="ECO:0000313" key="2">
    <source>
        <dbReference type="EMBL" id="KAH7113256.1"/>
    </source>
</evidence>
<keyword evidence="1" id="KW-0732">Signal</keyword>
<proteinExistence type="predicted"/>
<keyword evidence="3" id="KW-1185">Reference proteome</keyword>
<gene>
    <name evidence="2" type="ORF">B0J11DRAFT_541800</name>
</gene>
<protein>
    <recommendedName>
        <fullName evidence="4">Secreted protein</fullName>
    </recommendedName>
</protein>
<organism evidence="2 3">
    <name type="scientific">Dendryphion nanum</name>
    <dbReference type="NCBI Taxonomy" id="256645"/>
    <lineage>
        <taxon>Eukaryota</taxon>
        <taxon>Fungi</taxon>
        <taxon>Dikarya</taxon>
        <taxon>Ascomycota</taxon>
        <taxon>Pezizomycotina</taxon>
        <taxon>Dothideomycetes</taxon>
        <taxon>Pleosporomycetidae</taxon>
        <taxon>Pleosporales</taxon>
        <taxon>Torulaceae</taxon>
        <taxon>Dendryphion</taxon>
    </lineage>
</organism>
<dbReference type="Proteomes" id="UP000700596">
    <property type="component" value="Unassembled WGS sequence"/>
</dbReference>
<sequence length="88" mass="9501">MYFGACTQVALLALVCATSALIIPRSPNPSPVPHGLLAERDVCATRYVTEKIGDGAPRQIHKHVQLTVCSAMSMCIFPTTINMECRSP</sequence>
<dbReference type="EMBL" id="JAGMWT010000019">
    <property type="protein sequence ID" value="KAH7113256.1"/>
    <property type="molecule type" value="Genomic_DNA"/>
</dbReference>